<evidence type="ECO:0000313" key="3">
    <source>
        <dbReference type="Proteomes" id="UP000027120"/>
    </source>
</evidence>
<keyword evidence="3" id="KW-1185">Reference proteome</keyword>
<evidence type="ECO:0000313" key="2">
    <source>
        <dbReference type="EMBL" id="KDO73153.1"/>
    </source>
</evidence>
<reference evidence="2 3" key="1">
    <citation type="submission" date="2014-04" db="EMBL/GenBank/DDBJ databases">
        <authorList>
            <consortium name="International Citrus Genome Consortium"/>
            <person name="Gmitter F."/>
            <person name="Chen C."/>
            <person name="Farmerie W."/>
            <person name="Harkins T."/>
            <person name="Desany B."/>
            <person name="Mohiuddin M."/>
            <person name="Kodira C."/>
            <person name="Borodovsky M."/>
            <person name="Lomsadze A."/>
            <person name="Burns P."/>
            <person name="Jenkins J."/>
            <person name="Prochnik S."/>
            <person name="Shu S."/>
            <person name="Chapman J."/>
            <person name="Pitluck S."/>
            <person name="Schmutz J."/>
            <person name="Rokhsar D."/>
        </authorList>
    </citation>
    <scope>NUCLEOTIDE SEQUENCE</scope>
</reference>
<dbReference type="EMBL" id="KK784886">
    <property type="protein sequence ID" value="KDO73153.1"/>
    <property type="molecule type" value="Genomic_DNA"/>
</dbReference>
<proteinExistence type="predicted"/>
<dbReference type="AlphaFoldDB" id="A0A067G0M8"/>
<protein>
    <submittedName>
        <fullName evidence="2">Uncharacterized protein</fullName>
    </submittedName>
</protein>
<gene>
    <name evidence="2" type="ORF">CISIN_1g034087mg</name>
</gene>
<keyword evidence="1" id="KW-1133">Transmembrane helix</keyword>
<keyword evidence="1" id="KW-0812">Transmembrane</keyword>
<dbReference type="Proteomes" id="UP000027120">
    <property type="component" value="Unassembled WGS sequence"/>
</dbReference>
<name>A0A067G0M8_CITSI</name>
<accession>A0A067G0M8</accession>
<organism evidence="2 3">
    <name type="scientific">Citrus sinensis</name>
    <name type="common">Sweet orange</name>
    <name type="synonym">Citrus aurantium var. sinensis</name>
    <dbReference type="NCBI Taxonomy" id="2711"/>
    <lineage>
        <taxon>Eukaryota</taxon>
        <taxon>Viridiplantae</taxon>
        <taxon>Streptophyta</taxon>
        <taxon>Embryophyta</taxon>
        <taxon>Tracheophyta</taxon>
        <taxon>Spermatophyta</taxon>
        <taxon>Magnoliopsida</taxon>
        <taxon>eudicotyledons</taxon>
        <taxon>Gunneridae</taxon>
        <taxon>Pentapetalae</taxon>
        <taxon>rosids</taxon>
        <taxon>malvids</taxon>
        <taxon>Sapindales</taxon>
        <taxon>Rutaceae</taxon>
        <taxon>Aurantioideae</taxon>
        <taxon>Citrus</taxon>
    </lineage>
</organism>
<evidence type="ECO:0000256" key="1">
    <source>
        <dbReference type="SAM" id="Phobius"/>
    </source>
</evidence>
<keyword evidence="1" id="KW-0472">Membrane</keyword>
<feature type="transmembrane region" description="Helical" evidence="1">
    <location>
        <begin position="70"/>
        <end position="91"/>
    </location>
</feature>
<sequence length="104" mass="11805">MKEDCLAMKQHQHQYVCHAGEMIPSPLLSCFRQGLGCRNHFSRVRNLLLCLCRVIKIKNLPSYSEAYTRWVASLTSLTTQAYIVIAIVFCLRGSMRPRSTGGQT</sequence>